<dbReference type="Pfam" id="PF09413">
    <property type="entry name" value="DUF2007"/>
    <property type="match status" value="1"/>
</dbReference>
<name>A0A919CM93_9GAMM</name>
<protein>
    <recommendedName>
        <fullName evidence="1">DUF2007 domain-containing protein</fullName>
    </recommendedName>
</protein>
<sequence length="107" mass="12007">MRVKLVFTHANLALVVQTGAYLEQQGIHCVLRNEFASGAIGELAPIDAWPELWVSRDRDAERALQLVEELATAPEAPEWTCRHCNNSSPDSFERCWHCGSDRYASPP</sequence>
<accession>A0A919CM93</accession>
<reference evidence="2" key="1">
    <citation type="journal article" date="2014" name="Int. J. Syst. Evol. Microbiol.">
        <title>Complete genome sequence of Corynebacterium casei LMG S-19264T (=DSM 44701T), isolated from a smear-ripened cheese.</title>
        <authorList>
            <consortium name="US DOE Joint Genome Institute (JGI-PGF)"/>
            <person name="Walter F."/>
            <person name="Albersmeier A."/>
            <person name="Kalinowski J."/>
            <person name="Ruckert C."/>
        </authorList>
    </citation>
    <scope>NUCLEOTIDE SEQUENCE</scope>
    <source>
        <strain evidence="2">KCTC 23430</strain>
    </source>
</reference>
<reference evidence="2" key="2">
    <citation type="submission" date="2020-09" db="EMBL/GenBank/DDBJ databases">
        <authorList>
            <person name="Sun Q."/>
            <person name="Kim S."/>
        </authorList>
    </citation>
    <scope>NUCLEOTIDE SEQUENCE</scope>
    <source>
        <strain evidence="2">KCTC 23430</strain>
    </source>
</reference>
<gene>
    <name evidence="2" type="ORF">GCM10007053_28860</name>
</gene>
<dbReference type="InterPro" id="IPR018551">
    <property type="entry name" value="DUF2007"/>
</dbReference>
<proteinExistence type="predicted"/>
<comment type="caution">
    <text evidence="2">The sequence shown here is derived from an EMBL/GenBank/DDBJ whole genome shotgun (WGS) entry which is preliminary data.</text>
</comment>
<organism evidence="2 3">
    <name type="scientific">Parahalioglobus pacificus</name>
    <dbReference type="NCBI Taxonomy" id="930806"/>
    <lineage>
        <taxon>Bacteria</taxon>
        <taxon>Pseudomonadati</taxon>
        <taxon>Pseudomonadota</taxon>
        <taxon>Gammaproteobacteria</taxon>
        <taxon>Cellvibrionales</taxon>
        <taxon>Halieaceae</taxon>
        <taxon>Parahalioglobus</taxon>
    </lineage>
</organism>
<keyword evidence="3" id="KW-1185">Reference proteome</keyword>
<dbReference type="EMBL" id="BMYM01000003">
    <property type="protein sequence ID" value="GHD38367.1"/>
    <property type="molecule type" value="Genomic_DNA"/>
</dbReference>
<evidence type="ECO:0000313" key="2">
    <source>
        <dbReference type="EMBL" id="GHD38367.1"/>
    </source>
</evidence>
<dbReference type="AlphaFoldDB" id="A0A919CM93"/>
<evidence type="ECO:0000259" key="1">
    <source>
        <dbReference type="Pfam" id="PF09413"/>
    </source>
</evidence>
<feature type="domain" description="DUF2007" evidence="1">
    <location>
        <begin position="4"/>
        <end position="70"/>
    </location>
</feature>
<dbReference type="Proteomes" id="UP000644693">
    <property type="component" value="Unassembled WGS sequence"/>
</dbReference>
<evidence type="ECO:0000313" key="3">
    <source>
        <dbReference type="Proteomes" id="UP000644693"/>
    </source>
</evidence>